<dbReference type="SUPFAM" id="SSF51735">
    <property type="entry name" value="NAD(P)-binding Rossmann-fold domains"/>
    <property type="match status" value="1"/>
</dbReference>
<dbReference type="RefSeq" id="WP_169347492.1">
    <property type="nucleotide sequence ID" value="NZ_JABBJJ010000128.1"/>
</dbReference>
<dbReference type="AlphaFoldDB" id="A0A848LKJ3"/>
<comment type="caution">
    <text evidence="2">The sequence shown here is derived from an EMBL/GenBank/DDBJ whole genome shotgun (WGS) entry which is preliminary data.</text>
</comment>
<gene>
    <name evidence="2" type="ORF">HG543_25675</name>
</gene>
<keyword evidence="3" id="KW-1185">Reference proteome</keyword>
<dbReference type="Pfam" id="PF00106">
    <property type="entry name" value="adh_short"/>
    <property type="match status" value="1"/>
</dbReference>
<dbReference type="InterPro" id="IPR036291">
    <property type="entry name" value="NAD(P)-bd_dom_sf"/>
</dbReference>
<name>A0A848LKJ3_9BACT</name>
<dbReference type="InterPro" id="IPR002347">
    <property type="entry name" value="SDR_fam"/>
</dbReference>
<feature type="region of interest" description="Disordered" evidence="1">
    <location>
        <begin position="49"/>
        <end position="95"/>
    </location>
</feature>
<dbReference type="InterPro" id="IPR051468">
    <property type="entry name" value="Fungal_SecMetab_SDRs"/>
</dbReference>
<sequence>MKRDETPAPEPSPEDVARCLDVLRAVALLPDDHPVRLTVERAATQVQRGMKKRLRRERGRVTRETDRATVQALQSARREENGVRDLATPQDSEPPAHVLRSRRCYVCKERFTRLHPVYLSLCPACAELSESRRAQHVSLEGRRALVTGGRIKVGFHVALRLLRDGAHVHVTSRFPRDAALRFSREPDFARWRERLVLHELDLRFPQRVLAFAEHLCATEPHLDILVNNAAQTVRLTPEQGTALLTGERELARVLDTSTLSLVRESPGFAIEDALPAVGLPGLVASGATLAPSGSPELTAGDAWPLGGVSGLAATGAPPLTGLIPQAVPHDTGDVNAWVQRLEEIPPVEVLEAQLVNAIAPFLLNGRLKPLLARSPFPDRYIVNVSAVEGQFERQGKTVFHPHTNMAKAALNMMTRTSAEDYARDGIYMNSVDPGWISNENPEPRRRRMEEEGFSPPLDGADAAARVCDPIVQGVQGRPVYGRFLKDFRDTPW</sequence>
<protein>
    <submittedName>
        <fullName evidence="2">SDR family oxidoreductase</fullName>
    </submittedName>
</protein>
<evidence type="ECO:0000313" key="2">
    <source>
        <dbReference type="EMBL" id="NMO18220.1"/>
    </source>
</evidence>
<feature type="compositionally biased region" description="Basic residues" evidence="1">
    <location>
        <begin position="49"/>
        <end position="58"/>
    </location>
</feature>
<dbReference type="GO" id="GO:0005737">
    <property type="term" value="C:cytoplasm"/>
    <property type="evidence" value="ECO:0007669"/>
    <property type="project" value="TreeGrafter"/>
</dbReference>
<dbReference type="Proteomes" id="UP000518300">
    <property type="component" value="Unassembled WGS sequence"/>
</dbReference>
<dbReference type="EMBL" id="JABBJJ010000128">
    <property type="protein sequence ID" value="NMO18220.1"/>
    <property type="molecule type" value="Genomic_DNA"/>
</dbReference>
<dbReference type="Gene3D" id="3.40.50.720">
    <property type="entry name" value="NAD(P)-binding Rossmann-like Domain"/>
    <property type="match status" value="2"/>
</dbReference>
<dbReference type="GO" id="GO:0016491">
    <property type="term" value="F:oxidoreductase activity"/>
    <property type="evidence" value="ECO:0007669"/>
    <property type="project" value="TreeGrafter"/>
</dbReference>
<accession>A0A848LKJ3</accession>
<proteinExistence type="predicted"/>
<dbReference type="Pfam" id="PF13561">
    <property type="entry name" value="adh_short_C2"/>
    <property type="match status" value="1"/>
</dbReference>
<evidence type="ECO:0000256" key="1">
    <source>
        <dbReference type="SAM" id="MobiDB-lite"/>
    </source>
</evidence>
<organism evidence="2 3">
    <name type="scientific">Pyxidicoccus fallax</name>
    <dbReference type="NCBI Taxonomy" id="394095"/>
    <lineage>
        <taxon>Bacteria</taxon>
        <taxon>Pseudomonadati</taxon>
        <taxon>Myxococcota</taxon>
        <taxon>Myxococcia</taxon>
        <taxon>Myxococcales</taxon>
        <taxon>Cystobacterineae</taxon>
        <taxon>Myxococcaceae</taxon>
        <taxon>Pyxidicoccus</taxon>
    </lineage>
</organism>
<reference evidence="2 3" key="1">
    <citation type="submission" date="2020-04" db="EMBL/GenBank/DDBJ databases">
        <title>Draft genome of Pyxidicoccus fallax type strain.</title>
        <authorList>
            <person name="Whitworth D.E."/>
        </authorList>
    </citation>
    <scope>NUCLEOTIDE SEQUENCE [LARGE SCALE GENOMIC DNA]</scope>
    <source>
        <strain evidence="2 3">DSM 14698</strain>
    </source>
</reference>
<evidence type="ECO:0000313" key="3">
    <source>
        <dbReference type="Proteomes" id="UP000518300"/>
    </source>
</evidence>
<dbReference type="PANTHER" id="PTHR43544">
    <property type="entry name" value="SHORT-CHAIN DEHYDROGENASE/REDUCTASE"/>
    <property type="match status" value="1"/>
</dbReference>
<dbReference type="PANTHER" id="PTHR43544:SF2">
    <property type="entry name" value="OXIDOREDUCTASE"/>
    <property type="match status" value="1"/>
</dbReference>